<feature type="compositionally biased region" description="Low complexity" evidence="1">
    <location>
        <begin position="532"/>
        <end position="549"/>
    </location>
</feature>
<feature type="compositionally biased region" description="Polar residues" evidence="1">
    <location>
        <begin position="127"/>
        <end position="144"/>
    </location>
</feature>
<feature type="compositionally biased region" description="Basic and acidic residues" evidence="1">
    <location>
        <begin position="427"/>
        <end position="446"/>
    </location>
</feature>
<name>A0A4Q4T720_9PEZI</name>
<gene>
    <name evidence="2" type="ORF">DL764_006742</name>
</gene>
<evidence type="ECO:0000313" key="3">
    <source>
        <dbReference type="Proteomes" id="UP000293360"/>
    </source>
</evidence>
<feature type="compositionally biased region" description="Basic and acidic residues" evidence="1">
    <location>
        <begin position="652"/>
        <end position="664"/>
    </location>
</feature>
<keyword evidence="3" id="KW-1185">Reference proteome</keyword>
<feature type="compositionally biased region" description="Low complexity" evidence="1">
    <location>
        <begin position="359"/>
        <end position="368"/>
    </location>
</feature>
<organism evidence="2 3">
    <name type="scientific">Monosporascus ibericus</name>
    <dbReference type="NCBI Taxonomy" id="155417"/>
    <lineage>
        <taxon>Eukaryota</taxon>
        <taxon>Fungi</taxon>
        <taxon>Dikarya</taxon>
        <taxon>Ascomycota</taxon>
        <taxon>Pezizomycotina</taxon>
        <taxon>Sordariomycetes</taxon>
        <taxon>Xylariomycetidae</taxon>
        <taxon>Xylariales</taxon>
        <taxon>Xylariales incertae sedis</taxon>
        <taxon>Monosporascus</taxon>
    </lineage>
</organism>
<protein>
    <submittedName>
        <fullName evidence="2">Uncharacterized protein</fullName>
    </submittedName>
</protein>
<evidence type="ECO:0000256" key="1">
    <source>
        <dbReference type="SAM" id="MobiDB-lite"/>
    </source>
</evidence>
<feature type="compositionally biased region" description="Low complexity" evidence="1">
    <location>
        <begin position="180"/>
        <end position="197"/>
    </location>
</feature>
<dbReference type="AlphaFoldDB" id="A0A4Q4T720"/>
<feature type="compositionally biased region" description="Low complexity" evidence="1">
    <location>
        <begin position="665"/>
        <end position="678"/>
    </location>
</feature>
<feature type="compositionally biased region" description="Polar residues" evidence="1">
    <location>
        <begin position="35"/>
        <end position="49"/>
    </location>
</feature>
<feature type="region of interest" description="Disordered" evidence="1">
    <location>
        <begin position="257"/>
        <end position="744"/>
    </location>
</feature>
<sequence length="744" mass="77192">MIPARQLDKTVTGGSQPNLPGAFPETLPETPDADSATQHNELHSNQTPRSHGLTDTALSGENTSSSNTPSGNYTYQQKGAPAPVPRTQGIDVFPLTEKGTAGAPQQAAGGERGSSKPGFMAGADSRIGNNHNNSPTSDSIQGRQPTGADMASSGPYSQKDVSAVPESTTRSDDRHVHIKGSGPTPATEAAAAATAAGSERDNDHHQPRGTGDKAANSEGITTRVKESLVGAYNTVDETARSQDITTRVKEGLADAYNTVVGQGSHDENAAADNNSEIGGPSTAPRSSQRTTGDEAARSQGIPARVKERLDEVADSNVTSSEGVTTRVKEGVAGAYNTVVGQGNHEKTPGAGHNSELRVSSSPPTSSQSATRDEVAKPEPIPTRMKEALAGAGVHNTVIGAGSNEEDKSAVNYQRAFPLMPSEQASHAPDDSTKQRRDSPSKFKENLTEAGVGAGDGASPEQTRGDSNPYAQKHVTDVPRAQPEPKHHHHGREDEKQRSPQDYASSYDVGNPYTQEHPSTPSGTDHGATYLNYGSSGVSTGTGAAAGYGVREMTGRDTNSTGFDNGPYAQKDVSAVPEESSTSGRDSHLGRDSTEYSKGPYTQKDVSAVPEGDTTSSQHEPTVTTGTTEGSVPAETNAHTRGAGAYTRADPTPQHHHDDSAKHDAAGAGATAAGAAASRAHQKATDDDNKTRSSPKGLRKPSASAQDGNGNDTAPTRSSADSSRSVQYKVLSSGTPSGVNLDNKH</sequence>
<feature type="compositionally biased region" description="Polar residues" evidence="1">
    <location>
        <begin position="56"/>
        <end position="77"/>
    </location>
</feature>
<feature type="compositionally biased region" description="Polar residues" evidence="1">
    <location>
        <begin position="459"/>
        <end position="469"/>
    </location>
</feature>
<feature type="compositionally biased region" description="Low complexity" evidence="1">
    <location>
        <begin position="99"/>
        <end position="109"/>
    </location>
</feature>
<reference evidence="2 3" key="1">
    <citation type="submission" date="2018-06" db="EMBL/GenBank/DDBJ databases">
        <title>Complete Genomes of Monosporascus.</title>
        <authorList>
            <person name="Robinson A.J."/>
            <person name="Natvig D.O."/>
        </authorList>
    </citation>
    <scope>NUCLEOTIDE SEQUENCE [LARGE SCALE GENOMIC DNA]</scope>
    <source>
        <strain evidence="2 3">CBS 110550</strain>
    </source>
</reference>
<proteinExistence type="predicted"/>
<feature type="compositionally biased region" description="Polar residues" evidence="1">
    <location>
        <begin position="612"/>
        <end position="629"/>
    </location>
</feature>
<feature type="compositionally biased region" description="Polar residues" evidence="1">
    <location>
        <begin position="154"/>
        <end position="168"/>
    </location>
</feature>
<comment type="caution">
    <text evidence="2">The sequence shown here is derived from an EMBL/GenBank/DDBJ whole genome shotgun (WGS) entry which is preliminary data.</text>
</comment>
<evidence type="ECO:0000313" key="2">
    <source>
        <dbReference type="EMBL" id="RYO99658.1"/>
    </source>
</evidence>
<feature type="compositionally biased region" description="Basic and acidic residues" evidence="1">
    <location>
        <begin position="584"/>
        <end position="594"/>
    </location>
</feature>
<feature type="compositionally biased region" description="Polar residues" evidence="1">
    <location>
        <begin position="702"/>
        <end position="744"/>
    </location>
</feature>
<accession>A0A4Q4T720</accession>
<dbReference type="OrthoDB" id="5244599at2759"/>
<feature type="compositionally biased region" description="Polar residues" evidence="1">
    <location>
        <begin position="511"/>
        <end position="522"/>
    </location>
</feature>
<feature type="region of interest" description="Disordered" evidence="1">
    <location>
        <begin position="1"/>
        <end position="222"/>
    </location>
</feature>
<dbReference type="EMBL" id="QJNU01000410">
    <property type="protein sequence ID" value="RYO99658.1"/>
    <property type="molecule type" value="Genomic_DNA"/>
</dbReference>
<dbReference type="Proteomes" id="UP000293360">
    <property type="component" value="Unassembled WGS sequence"/>
</dbReference>